<name>A0A1C3TVN3_9HYPH</name>
<evidence type="ECO:0000313" key="2">
    <source>
        <dbReference type="EMBL" id="SCB07327.1"/>
    </source>
</evidence>
<feature type="transmembrane region" description="Helical" evidence="1">
    <location>
        <begin position="110"/>
        <end position="131"/>
    </location>
</feature>
<accession>A0A1C3TVN3</accession>
<organism evidence="2 3">
    <name type="scientific">Rhizobium hainanense</name>
    <dbReference type="NCBI Taxonomy" id="52131"/>
    <lineage>
        <taxon>Bacteria</taxon>
        <taxon>Pseudomonadati</taxon>
        <taxon>Pseudomonadota</taxon>
        <taxon>Alphaproteobacteria</taxon>
        <taxon>Hyphomicrobiales</taxon>
        <taxon>Rhizobiaceae</taxon>
        <taxon>Rhizobium/Agrobacterium group</taxon>
        <taxon>Rhizobium</taxon>
    </lineage>
</organism>
<feature type="transmembrane region" description="Helical" evidence="1">
    <location>
        <begin position="40"/>
        <end position="59"/>
    </location>
</feature>
<feature type="transmembrane region" description="Helical" evidence="1">
    <location>
        <begin position="7"/>
        <end position="25"/>
    </location>
</feature>
<dbReference type="OrthoDB" id="9832773at2"/>
<dbReference type="Proteomes" id="UP000186228">
    <property type="component" value="Unassembled WGS sequence"/>
</dbReference>
<keyword evidence="1" id="KW-1133">Transmembrane helix</keyword>
<sequence>MKIFATLVRFTPTALLSWIVAWQGIFRGTELVHPQWADTALSTSAALACVLTVIVIACLSPLGRKAAFISLGLFVVLSLVTLALCFHFRSELLAAPDMAGQERYKAMWKWSLIAMLTFVPQIIGSAVEAMVRK</sequence>
<evidence type="ECO:0008006" key="4">
    <source>
        <dbReference type="Google" id="ProtNLM"/>
    </source>
</evidence>
<dbReference type="EMBL" id="FMAC01000001">
    <property type="protein sequence ID" value="SCB07327.1"/>
    <property type="molecule type" value="Genomic_DNA"/>
</dbReference>
<keyword evidence="3" id="KW-1185">Reference proteome</keyword>
<feature type="transmembrane region" description="Helical" evidence="1">
    <location>
        <begin position="66"/>
        <end position="90"/>
    </location>
</feature>
<reference evidence="3" key="1">
    <citation type="submission" date="2016-08" db="EMBL/GenBank/DDBJ databases">
        <authorList>
            <person name="Varghese N."/>
            <person name="Submissions Spin"/>
        </authorList>
    </citation>
    <scope>NUCLEOTIDE SEQUENCE [LARGE SCALE GENOMIC DNA]</scope>
    <source>
        <strain evidence="3">CCBAU 57015</strain>
    </source>
</reference>
<dbReference type="STRING" id="52131.GA0061100_101131"/>
<dbReference type="RefSeq" id="WP_075850698.1">
    <property type="nucleotide sequence ID" value="NZ_FMAC01000001.1"/>
</dbReference>
<evidence type="ECO:0000256" key="1">
    <source>
        <dbReference type="SAM" id="Phobius"/>
    </source>
</evidence>
<protein>
    <recommendedName>
        <fullName evidence="4">Transmembrane protein</fullName>
    </recommendedName>
</protein>
<proteinExistence type="predicted"/>
<gene>
    <name evidence="2" type="ORF">GA0061100_101131</name>
</gene>
<keyword evidence="1" id="KW-0812">Transmembrane</keyword>
<evidence type="ECO:0000313" key="3">
    <source>
        <dbReference type="Proteomes" id="UP000186228"/>
    </source>
</evidence>
<dbReference type="AlphaFoldDB" id="A0A1C3TVN3"/>
<keyword evidence="1" id="KW-0472">Membrane</keyword>